<dbReference type="SUPFAM" id="SSF51735">
    <property type="entry name" value="NAD(P)-binding Rossmann-fold domains"/>
    <property type="match status" value="2"/>
</dbReference>
<dbReference type="InterPro" id="IPR016039">
    <property type="entry name" value="Thiolase-like"/>
</dbReference>
<sequence>MAEAYVNTSSQEEAVEWVRLQLARACEVELHAIDVNEPFSRYGLDSLKAAQFLADLNDSLGRKLPPTLVWEYPCCSALARYLAEGAKETSVAPQREGAVDTPIAIVGMSCRFPGAPDLGSYWRILRDGIDAVRETPRDRWDTRSYYNPDRFAPGRMTTRWGGFLPAVDGFEPEFFGISPRETEQIDPQQRLMLELAWEALENAGIPPLDRRGSDTGVFFGAMWSDYARQARAHIDTITSHSATGQDLSIIAARVSYTLGLQGPSLVVNTACSSALVAVHLACQSLRLGEASLALAGGVNLMLDPESTVMMSKFGAMAPDGRSKAFDARANGYVRGEGGGVVVLKPLSQAVIDGDRIYCVIRGSATNNDGMSNGLTAPNPQAQVDVLRSANARAKVHPSRVQYVETHGTGTLLGDPIEAGALGSVLGAGRGPDNSLRIGSVKTNIGHLEAAAGVAGLIKTALAMYLRRLPPSLFFEVPNPHIDFEGLGLRVQTRVEDWPEDEGQALAGVSSFGFGGTNCHVVLAGVPARSVGLVPLAADSVEGLRVGAAKLRELGKDPRLELDALCHAAGQMVGAGRERVAITVRSVAELEQGLSLALASSERAGVARSGVGAPLPGAPRLVFMFAGQGSQWLAMGRELVNHEPVVRAQLRECEVAMRPFVEWSLLEVLTTEDPELVERSEVAQPCIFAMQVALAALWRSWGIEPEAVVGQSMGEVAAAYVAGALSLPDAARVICERARIVSRVRGSGGMALIELSLAKTRRALEPYEGRLSVAVSSSPCATVVSGNVDALVELLTALEAQGISQRRIEVDYASHSAHMDPLRGALEQALAKLEPRPAKLPLYSTVTAAPIAGELLDAAYWVRNLREPVLFSSACERLLEDGLDVFLDVNPHPLLTHSVKQILAAQSRTALSLASMRRGEIARSVLCDSLGVLFARGADVCWARVSPPGEFSSATLPGPVTEPDDADPQLCVISAHSPEALTARVRSWAGWLGSRSDLSLRDLCFTAGARTSHHAHRLAFVERSSAGLATTLASIAAQPTSAGEVSERPKIVFVFPGQGSQWVGMGRELLATEPVFRASIEACGRALAAHVGWDLTTQLCCLPAASQSAEPLPEANASRLSELDVVQPVLWAIEVALAALWRSWGIEPDAVVGHSMGEVAAAHVAGALSLEDAARVIALRSKLVRERASGHGGMALVELSLAQAEQAIVGREAQLAVAVSNGPRASVLSGEVEALEAVLAQLRERDVFCRRINVDYASHSPQMDALRADLITALEGLQPQACAVPMLSTVTGEWLREVPVDAQYWARNLREPVRFADAVRGLALAGHDVFVEISPHLLLRPAIEDGLRELGRQGIALGSMRRDESAREQLLTSLGALYSRGVTPNFAGVFNASARLVSLPTYPWQRERHWVAVEPEPEPEPALEREPATASGHPLLGPSRNSPAAPELWTWERRVGVDAPRYLGDHRVGGACVLPAAAYVEMAFAAAAERWPGRATSLVELALHEALVFEGDQPRRVQLVLNEDHLTFFSRSEAGEWRSHASARVDLGEPTVPHVAVDLASLRRGSVHELARHHAGLAAVGIVYGPRFRGLKQIWRGGDEAAGELLEVQRDGALALADPPTLDACMQVAYALLDDAGADPRPFVPARIGRVRWVGGAGSSEARAPRWVRATTHAEDRSRDTLRVDLEVFDAAGHLLIELTELVFQRAGALAGASAPAVAPELTQPGPELAPGPQLWTSTWHLASAAPVTSEPAAGGWIVIASRRNSAAIELAQALVERGETVTLIGPNALRTDLGEDAAIELIAAPSSMADEGAHADCLRPLLRPLLRGGAAAPSVLLFAGGDSAGAGEPSQAIAGCADALAWIRATAAITGERAGGAAPRLWLITRGAREVIPGEALALDQTPIWGLGQALIYEHPELHCTMLDSTDAAVHAIHAIADEVQRATAEQHVALRGTSRYVGRLERHAPPTAPTSRVQLSAESSYLITGGLGGLGLALARWLVARGARHLALMSRGGVATAAQREAIAALEAASVQVLVVRADVSRRAEVEAALAQINGRLPPLRGVVHAAGVLEDGLISTLPAEQLARVMAPKVLGAAHLDALTQDVPLELFVLFSSAASLIGTPGQANYAAGNAFLDGLARARRARGLAGLAINWGPFAGVGLAAEHDNRGSRLDARGMGSLEVEAGYALLDALLDPRASAQIGVLTLDVSRWLSAYPALANAPLFELVRPAAERAGEARGASVGTGAGWSRAQLEGLVREQAITVLRVQPARIKRTTDLMSLGVDSLLGLELRNSLEAKLGIRLSASIFWEHPRIDDLAIHLQGLLGDHEAPAPTPAPPVSVVVTPAPPAQPRVETPAAASSTSAVASVRPKPPPTQAPAPARIDRGHTPTLEPIAIIGVDGRYPQADNVDQLWAHLSAGHSCIERVPGSRWATDEQANDGCWGGFLSGVEDFDPGLFNLSPREALSMDPAERLILETAWRALEDAGRGQAGERGGAGERAVGVFVGAMYGQYAWLADEDLRGGTLFNNSYFALANRVSHFFDFRGPSVAIDTACSSSTLAIHLACQSLRAGDCAMALAGGVNLSLHPNKYEGLRAYGMLASGRVNRALGQGDGFIPGEGVGMVLLKPLAAALRDGDRIDALIRSSAANHNGRGMGYTAPSPQVQAELIERALALAQLDPGDLSYIELAANGSPLADEGELSALAKVFRRAKRAGPIPIGTIKNNIGHLEAASGISQLTKVLMQLRHGQLAPAINTEPRNPHLQLEAGPLRVQTQAEAWGPTPSGPRRVLINSFGGGGAGACLVVEEHREPARASASVTRDQPLLFVFSAPDAARLDSLIASFEQWVATAPFELRDLAHTLLSGRASCGVRLAFVASTISELRERLASARQGDDAELFRGELIPGQRALALFEDDEDLRETVTKWLKKGRLDRLAQLWVAGIELDWRLLPASLRGRPVRAPGVPFERQRLWPDTGARVIPAPVRKPIAATRPEAATPDSRPQVTTLERVCGAIAELLQLPNAGAVHPDQQLRRYGFDSLAAARLVNRLRPNDDDPDTRRRLLALQTARAWAQTLDSIEAQPNPDTPDDLPPNDLPPNDPGAETHAKLEALLLEVAAGRQSPTDAAREAAALNPTPTEVS</sequence>
<proteinExistence type="predicted"/>
<dbReference type="Pfam" id="PF16197">
    <property type="entry name" value="KAsynt_C_assoc"/>
    <property type="match status" value="1"/>
</dbReference>
<dbReference type="Gene3D" id="1.10.1240.100">
    <property type="match status" value="1"/>
</dbReference>
<dbReference type="InterPro" id="IPR049900">
    <property type="entry name" value="PKS_mFAS_DH"/>
</dbReference>
<accession>A0A0C2D205</accession>
<dbReference type="SUPFAM" id="SSF53901">
    <property type="entry name" value="Thiolase-like"/>
    <property type="match status" value="2"/>
</dbReference>
<dbReference type="Pfam" id="PF22336">
    <property type="entry name" value="RhiE-like_linker"/>
    <property type="match status" value="1"/>
</dbReference>
<dbReference type="EMBL" id="JMCC02000027">
    <property type="protein sequence ID" value="KIG17261.1"/>
    <property type="molecule type" value="Genomic_DNA"/>
</dbReference>
<dbReference type="PROSITE" id="PS50075">
    <property type="entry name" value="CARRIER"/>
    <property type="match status" value="3"/>
</dbReference>
<evidence type="ECO:0000259" key="11">
    <source>
        <dbReference type="PROSITE" id="PS50075"/>
    </source>
</evidence>
<dbReference type="Gene3D" id="3.40.50.720">
    <property type="entry name" value="NAD(P)-binding Rossmann-like Domain"/>
    <property type="match status" value="1"/>
</dbReference>
<evidence type="ECO:0000256" key="6">
    <source>
        <dbReference type="ARBA" id="ARBA00022679"/>
    </source>
</evidence>
<feature type="region of interest" description="Disordered" evidence="10">
    <location>
        <begin position="1414"/>
        <end position="1440"/>
    </location>
</feature>
<name>A0A0C2D205_9BACT</name>
<dbReference type="PANTHER" id="PTHR43775">
    <property type="entry name" value="FATTY ACID SYNTHASE"/>
    <property type="match status" value="1"/>
</dbReference>
<dbReference type="InterPro" id="IPR014031">
    <property type="entry name" value="Ketoacyl_synth_C"/>
</dbReference>
<evidence type="ECO:0000259" key="12">
    <source>
        <dbReference type="PROSITE" id="PS50835"/>
    </source>
</evidence>
<evidence type="ECO:0000256" key="2">
    <source>
        <dbReference type="ARBA" id="ARBA00004792"/>
    </source>
</evidence>
<evidence type="ECO:0000256" key="1">
    <source>
        <dbReference type="ARBA" id="ARBA00004496"/>
    </source>
</evidence>
<dbReference type="Proteomes" id="UP000031599">
    <property type="component" value="Unassembled WGS sequence"/>
</dbReference>
<dbReference type="CDD" id="cd08955">
    <property type="entry name" value="KR_2_FAS_SDR_x"/>
    <property type="match status" value="1"/>
</dbReference>
<keyword evidence="7" id="KW-0677">Repeat</keyword>
<dbReference type="InterPro" id="IPR014030">
    <property type="entry name" value="Ketoacyl_synth_N"/>
</dbReference>
<keyword evidence="3" id="KW-0596">Phosphopantetheine</keyword>
<dbReference type="InterPro" id="IPR006162">
    <property type="entry name" value="Ppantetheine_attach_site"/>
</dbReference>
<dbReference type="SMART" id="SM00827">
    <property type="entry name" value="PKS_AT"/>
    <property type="match status" value="2"/>
</dbReference>
<dbReference type="InterPro" id="IPR016036">
    <property type="entry name" value="Malonyl_transacylase_ACP-bd"/>
</dbReference>
<evidence type="ECO:0000259" key="13">
    <source>
        <dbReference type="PROSITE" id="PS52004"/>
    </source>
</evidence>
<dbReference type="Gene3D" id="3.40.47.10">
    <property type="match status" value="2"/>
</dbReference>
<comment type="caution">
    <text evidence="15">The sequence shown here is derived from an EMBL/GenBank/DDBJ whole genome shotgun (WGS) entry which is preliminary data.</text>
</comment>
<feature type="domain" description="Ig-like" evidence="12">
    <location>
        <begin position="892"/>
        <end position="981"/>
    </location>
</feature>
<dbReference type="SMART" id="SM01294">
    <property type="entry name" value="PKS_PP_betabranch"/>
    <property type="match status" value="1"/>
</dbReference>
<dbReference type="InterPro" id="IPR057326">
    <property type="entry name" value="KR_dom"/>
</dbReference>
<dbReference type="InterPro" id="IPR018201">
    <property type="entry name" value="Ketoacyl_synth_AS"/>
</dbReference>
<dbReference type="GO" id="GO:0005886">
    <property type="term" value="C:plasma membrane"/>
    <property type="evidence" value="ECO:0007669"/>
    <property type="project" value="TreeGrafter"/>
</dbReference>
<evidence type="ECO:0000256" key="7">
    <source>
        <dbReference type="ARBA" id="ARBA00022737"/>
    </source>
</evidence>
<feature type="domain" description="Ketosynthase family 3 (KS3)" evidence="13">
    <location>
        <begin position="100"/>
        <end position="524"/>
    </location>
</feature>
<dbReference type="RefSeq" id="WP_420870654.1">
    <property type="nucleotide sequence ID" value="NZ_JMCC02000027.1"/>
</dbReference>
<dbReference type="Gene3D" id="3.10.129.110">
    <property type="entry name" value="Polyketide synthase dehydratase"/>
    <property type="match status" value="1"/>
</dbReference>
<dbReference type="InterPro" id="IPR020841">
    <property type="entry name" value="PKS_Beta-ketoAc_synthase_dom"/>
</dbReference>
<dbReference type="GO" id="GO:0006633">
    <property type="term" value="P:fatty acid biosynthetic process"/>
    <property type="evidence" value="ECO:0007669"/>
    <property type="project" value="InterPro"/>
</dbReference>
<dbReference type="GO" id="GO:0005737">
    <property type="term" value="C:cytoplasm"/>
    <property type="evidence" value="ECO:0007669"/>
    <property type="project" value="UniProtKB-SubCell"/>
</dbReference>
<dbReference type="SMART" id="SM00825">
    <property type="entry name" value="PKS_KS"/>
    <property type="match status" value="2"/>
</dbReference>
<gene>
    <name evidence="15" type="ORF">DB30_03444</name>
</gene>
<dbReference type="InterPro" id="IPR049552">
    <property type="entry name" value="PKS_DH_N"/>
</dbReference>
<dbReference type="Gene3D" id="3.30.70.3290">
    <property type="match status" value="2"/>
</dbReference>
<feature type="region of interest" description="Disordered" evidence="10">
    <location>
        <begin position="3076"/>
        <end position="3139"/>
    </location>
</feature>
<dbReference type="InterPro" id="IPR013968">
    <property type="entry name" value="PKS_KR"/>
</dbReference>
<dbReference type="FunFam" id="3.40.366.10:FF:000002">
    <property type="entry name" value="Probable polyketide synthase 2"/>
    <property type="match status" value="2"/>
</dbReference>
<dbReference type="Pfam" id="PF14765">
    <property type="entry name" value="PS-DH"/>
    <property type="match status" value="1"/>
</dbReference>
<dbReference type="PROSITE" id="PS52019">
    <property type="entry name" value="PKS_MFAS_DH"/>
    <property type="match status" value="1"/>
</dbReference>
<dbReference type="SMART" id="SM00822">
    <property type="entry name" value="PKS_KR"/>
    <property type="match status" value="1"/>
</dbReference>
<dbReference type="Pfam" id="PF21089">
    <property type="entry name" value="PKS_DH_N"/>
    <property type="match status" value="1"/>
</dbReference>
<dbReference type="InterPro" id="IPR007110">
    <property type="entry name" value="Ig-like_dom"/>
</dbReference>
<dbReference type="Pfam" id="PF02801">
    <property type="entry name" value="Ketoacyl-synt_C"/>
    <property type="match status" value="2"/>
</dbReference>
<dbReference type="InterPro" id="IPR032821">
    <property type="entry name" value="PKS_assoc"/>
</dbReference>
<dbReference type="InterPro" id="IPR014043">
    <property type="entry name" value="Acyl_transferase_dom"/>
</dbReference>
<dbReference type="GO" id="GO:0071770">
    <property type="term" value="P:DIM/DIP cell wall layer assembly"/>
    <property type="evidence" value="ECO:0007669"/>
    <property type="project" value="TreeGrafter"/>
</dbReference>
<dbReference type="PROSITE" id="PS00012">
    <property type="entry name" value="PHOSPHOPANTETHEINE"/>
    <property type="match status" value="2"/>
</dbReference>
<feature type="active site" description="Proton donor; for dehydratase activity" evidence="9">
    <location>
        <position position="1622"/>
    </location>
</feature>
<evidence type="ECO:0000256" key="9">
    <source>
        <dbReference type="PROSITE-ProRule" id="PRU01363"/>
    </source>
</evidence>
<feature type="compositionally biased region" description="Low complexity" evidence="10">
    <location>
        <begin position="2352"/>
        <end position="2369"/>
    </location>
</feature>
<dbReference type="InterPro" id="IPR001227">
    <property type="entry name" value="Ac_transferase_dom_sf"/>
</dbReference>
<keyword evidence="4" id="KW-0963">Cytoplasm</keyword>
<organism evidence="15 16">
    <name type="scientific">Enhygromyxa salina</name>
    <dbReference type="NCBI Taxonomy" id="215803"/>
    <lineage>
        <taxon>Bacteria</taxon>
        <taxon>Pseudomonadati</taxon>
        <taxon>Myxococcota</taxon>
        <taxon>Polyangia</taxon>
        <taxon>Nannocystales</taxon>
        <taxon>Nannocystaceae</taxon>
        <taxon>Enhygromyxa</taxon>
    </lineage>
</organism>
<dbReference type="InterPro" id="IPR050091">
    <property type="entry name" value="PKS_NRPS_Biosynth_Enz"/>
</dbReference>
<evidence type="ECO:0000313" key="15">
    <source>
        <dbReference type="EMBL" id="KIG17261.1"/>
    </source>
</evidence>
<dbReference type="SMART" id="SM00823">
    <property type="entry name" value="PKS_PP"/>
    <property type="match status" value="3"/>
</dbReference>
<feature type="region of interest" description="C-terminal hotdog fold" evidence="9">
    <location>
        <begin position="1564"/>
        <end position="1712"/>
    </location>
</feature>
<protein>
    <submittedName>
        <fullName evidence="15">Malonyl CoA-acyl carrier protein transacylase</fullName>
    </submittedName>
</protein>
<comment type="pathway">
    <text evidence="2">Antibiotic biosynthesis.</text>
</comment>
<evidence type="ECO:0000256" key="3">
    <source>
        <dbReference type="ARBA" id="ARBA00022450"/>
    </source>
</evidence>
<keyword evidence="6" id="KW-0808">Transferase</keyword>
<dbReference type="Gene3D" id="3.40.366.10">
    <property type="entry name" value="Malonyl-Coenzyme A Acyl Carrier Protein, domain 2"/>
    <property type="match status" value="2"/>
</dbReference>
<dbReference type="Pfam" id="PF00109">
    <property type="entry name" value="ketoacyl-synt"/>
    <property type="match status" value="2"/>
</dbReference>
<feature type="compositionally biased region" description="Pro residues" evidence="10">
    <location>
        <begin position="3088"/>
        <end position="3098"/>
    </location>
</feature>
<dbReference type="InterPro" id="IPR009081">
    <property type="entry name" value="PP-bd_ACP"/>
</dbReference>
<feature type="domain" description="Ketosynthase family 3 (KS3)" evidence="13">
    <location>
        <begin position="2392"/>
        <end position="2807"/>
    </location>
</feature>
<feature type="active site" description="Proton acceptor; for dehydratase activity" evidence="9">
    <location>
        <position position="1465"/>
    </location>
</feature>
<dbReference type="Pfam" id="PF00698">
    <property type="entry name" value="Acyl_transf_1"/>
    <property type="match status" value="2"/>
</dbReference>
<dbReference type="InterPro" id="IPR036736">
    <property type="entry name" value="ACP-like_sf"/>
</dbReference>
<feature type="domain" description="PKS/mFAS DH" evidence="14">
    <location>
        <begin position="1432"/>
        <end position="1712"/>
    </location>
</feature>
<dbReference type="SUPFAM" id="SSF55048">
    <property type="entry name" value="Probable ACP-binding domain of malonyl-CoA ACP transacylase"/>
    <property type="match status" value="2"/>
</dbReference>
<evidence type="ECO:0000256" key="4">
    <source>
        <dbReference type="ARBA" id="ARBA00022490"/>
    </source>
</evidence>
<reference evidence="15 16" key="1">
    <citation type="submission" date="2014-12" db="EMBL/GenBank/DDBJ databases">
        <title>Genome assembly of Enhygromyxa salina DSM 15201.</title>
        <authorList>
            <person name="Sharma G."/>
            <person name="Subramanian S."/>
        </authorList>
    </citation>
    <scope>NUCLEOTIDE SEQUENCE [LARGE SCALE GENOMIC DNA]</scope>
    <source>
        <strain evidence="15 16">DSM 15201</strain>
    </source>
</reference>
<dbReference type="Pfam" id="PF22621">
    <property type="entry name" value="CurL-like_PKS_C"/>
    <property type="match status" value="1"/>
</dbReference>
<feature type="region of interest" description="N-terminal hotdog fold" evidence="9">
    <location>
        <begin position="1432"/>
        <end position="1551"/>
    </location>
</feature>
<evidence type="ECO:0000256" key="10">
    <source>
        <dbReference type="SAM" id="MobiDB-lite"/>
    </source>
</evidence>
<dbReference type="InterPro" id="IPR054514">
    <property type="entry name" value="RhiE-like_linker"/>
</dbReference>
<dbReference type="GO" id="GO:0004312">
    <property type="term" value="F:fatty acid synthase activity"/>
    <property type="evidence" value="ECO:0007669"/>
    <property type="project" value="TreeGrafter"/>
</dbReference>
<dbReference type="Pfam" id="PF00550">
    <property type="entry name" value="PP-binding"/>
    <property type="match status" value="3"/>
</dbReference>
<dbReference type="SUPFAM" id="SSF52151">
    <property type="entry name" value="FabD/lysophospholipase-like"/>
    <property type="match status" value="2"/>
</dbReference>
<dbReference type="SUPFAM" id="SSF47336">
    <property type="entry name" value="ACP-like"/>
    <property type="match status" value="3"/>
</dbReference>
<dbReference type="SMART" id="SM00826">
    <property type="entry name" value="PKS_DH"/>
    <property type="match status" value="1"/>
</dbReference>
<dbReference type="Gene3D" id="1.10.1200.10">
    <property type="entry name" value="ACP-like"/>
    <property type="match status" value="3"/>
</dbReference>
<feature type="domain" description="Carrier" evidence="11">
    <location>
        <begin position="9"/>
        <end position="86"/>
    </location>
</feature>
<evidence type="ECO:0000313" key="16">
    <source>
        <dbReference type="Proteomes" id="UP000031599"/>
    </source>
</evidence>
<dbReference type="InterPro" id="IPR036291">
    <property type="entry name" value="NAD(P)-bd_dom_sf"/>
</dbReference>
<dbReference type="GO" id="GO:0004315">
    <property type="term" value="F:3-oxoacyl-[acyl-carrier-protein] synthase activity"/>
    <property type="evidence" value="ECO:0007669"/>
    <property type="project" value="InterPro"/>
</dbReference>
<dbReference type="Pfam" id="PF08659">
    <property type="entry name" value="KR"/>
    <property type="match status" value="1"/>
</dbReference>
<evidence type="ECO:0000256" key="8">
    <source>
        <dbReference type="ARBA" id="ARBA00054155"/>
    </source>
</evidence>
<dbReference type="InterPro" id="IPR020806">
    <property type="entry name" value="PKS_PP-bd"/>
</dbReference>
<dbReference type="InterPro" id="IPR020807">
    <property type="entry name" value="PKS_DH"/>
</dbReference>
<dbReference type="PROSITE" id="PS52004">
    <property type="entry name" value="KS3_2"/>
    <property type="match status" value="2"/>
</dbReference>
<feature type="region of interest" description="Disordered" evidence="10">
    <location>
        <begin position="2347"/>
        <end position="2388"/>
    </location>
</feature>
<dbReference type="PROSITE" id="PS50835">
    <property type="entry name" value="IG_LIKE"/>
    <property type="match status" value="1"/>
</dbReference>
<dbReference type="InterPro" id="IPR049551">
    <property type="entry name" value="PKS_DH_C"/>
</dbReference>
<dbReference type="InterPro" id="IPR016035">
    <property type="entry name" value="Acyl_Trfase/lysoPLipase"/>
</dbReference>
<evidence type="ECO:0000259" key="14">
    <source>
        <dbReference type="PROSITE" id="PS52019"/>
    </source>
</evidence>
<dbReference type="InterPro" id="IPR042104">
    <property type="entry name" value="PKS_dehydratase_sf"/>
</dbReference>
<keyword evidence="5" id="KW-0597">Phosphoprotein</keyword>
<dbReference type="PROSITE" id="PS00606">
    <property type="entry name" value="KS3_1"/>
    <property type="match status" value="2"/>
</dbReference>
<comment type="subcellular location">
    <subcellularLocation>
        <location evidence="1">Cytoplasm</location>
    </subcellularLocation>
</comment>
<dbReference type="FunFam" id="3.40.47.10:FF:000019">
    <property type="entry name" value="Polyketide synthase type I"/>
    <property type="match status" value="1"/>
</dbReference>
<dbReference type="PANTHER" id="PTHR43775:SF37">
    <property type="entry name" value="SI:DKEY-61P9.11"/>
    <property type="match status" value="1"/>
</dbReference>
<evidence type="ECO:0000256" key="5">
    <source>
        <dbReference type="ARBA" id="ARBA00022553"/>
    </source>
</evidence>
<dbReference type="CDD" id="cd00833">
    <property type="entry name" value="PKS"/>
    <property type="match status" value="2"/>
</dbReference>
<comment type="function">
    <text evidence="8">Involved in production of the polyketide antibiotic thailandamide.</text>
</comment>
<dbReference type="GO" id="GO:0031177">
    <property type="term" value="F:phosphopantetheine binding"/>
    <property type="evidence" value="ECO:0007669"/>
    <property type="project" value="InterPro"/>
</dbReference>
<feature type="domain" description="Carrier" evidence="11">
    <location>
        <begin position="3003"/>
        <end position="3078"/>
    </location>
</feature>
<feature type="domain" description="Carrier" evidence="11">
    <location>
        <begin position="2252"/>
        <end position="2326"/>
    </location>
</feature>